<proteinExistence type="predicted"/>
<evidence type="ECO:0008006" key="4">
    <source>
        <dbReference type="Google" id="ProtNLM"/>
    </source>
</evidence>
<feature type="region of interest" description="Disordered" evidence="1">
    <location>
        <begin position="1"/>
        <end position="23"/>
    </location>
</feature>
<name>A0AA39ITH2_9AGAR</name>
<evidence type="ECO:0000313" key="3">
    <source>
        <dbReference type="Proteomes" id="UP001175226"/>
    </source>
</evidence>
<dbReference type="Proteomes" id="UP001175226">
    <property type="component" value="Unassembled WGS sequence"/>
</dbReference>
<protein>
    <recommendedName>
        <fullName evidence="4">Zn(2)-C6 fungal-type domain-containing protein</fullName>
    </recommendedName>
</protein>
<accession>A0AA39ITH2</accession>
<keyword evidence="3" id="KW-1185">Reference proteome</keyword>
<evidence type="ECO:0000256" key="1">
    <source>
        <dbReference type="SAM" id="MobiDB-lite"/>
    </source>
</evidence>
<evidence type="ECO:0000313" key="2">
    <source>
        <dbReference type="EMBL" id="KAK0429525.1"/>
    </source>
</evidence>
<dbReference type="AlphaFoldDB" id="A0AA39ITH2"/>
<comment type="caution">
    <text evidence="2">The sequence shown here is derived from an EMBL/GenBank/DDBJ whole genome shotgun (WGS) entry which is preliminary data.</text>
</comment>
<dbReference type="EMBL" id="JAUEPT010000247">
    <property type="protein sequence ID" value="KAK0429525.1"/>
    <property type="molecule type" value="Genomic_DNA"/>
</dbReference>
<organism evidence="2 3">
    <name type="scientific">Armillaria borealis</name>
    <dbReference type="NCBI Taxonomy" id="47425"/>
    <lineage>
        <taxon>Eukaryota</taxon>
        <taxon>Fungi</taxon>
        <taxon>Dikarya</taxon>
        <taxon>Basidiomycota</taxon>
        <taxon>Agaricomycotina</taxon>
        <taxon>Agaricomycetes</taxon>
        <taxon>Agaricomycetidae</taxon>
        <taxon>Agaricales</taxon>
        <taxon>Marasmiineae</taxon>
        <taxon>Physalacriaceae</taxon>
        <taxon>Armillaria</taxon>
    </lineage>
</organism>
<gene>
    <name evidence="2" type="ORF">EV421DRAFT_1914619</name>
</gene>
<sequence>MSASIEYRQFATPEPYKSAPTPANLTAEDYKALTDEWAATEERYNEAVMEVEVKRVGRGHGKKVLDDLVKAKEKEDEDNKKLLAAARIVVSGEDGNTSVVESGGEDGNALAGPLVPKCLKTEPEPMAQDKVYTGSECCGKCRTDKAICFVHGRVCTCQHCHVKKAQCTFNKGGDDSGTMESTSVLKILQDISARLAHLEDKMDAIAVHVKDLVDDYNVNNEVKYPEDFILKSVKAEFEASRMELQKASNIYCEVLREVAKHWLDRDMVLIKAEGLTSLSLELLLGVDNPYEILNKSFWIRTVDFYNTCGCWVEWQLWKQLLKDQEGYWVEDSDEPLDLEEEVQQDMIPGAESVGIPELDALIKMPIPELNLEEEVEKERCRQAMARLRAEKREKGEVVESEVEMYEDLEPVLVQEVEKGKEDVEMVGPSGTDAA</sequence>
<reference evidence="2" key="1">
    <citation type="submission" date="2023-06" db="EMBL/GenBank/DDBJ databases">
        <authorList>
            <consortium name="Lawrence Berkeley National Laboratory"/>
            <person name="Ahrendt S."/>
            <person name="Sahu N."/>
            <person name="Indic B."/>
            <person name="Wong-Bajracharya J."/>
            <person name="Merenyi Z."/>
            <person name="Ke H.-M."/>
            <person name="Monk M."/>
            <person name="Kocsube S."/>
            <person name="Drula E."/>
            <person name="Lipzen A."/>
            <person name="Balint B."/>
            <person name="Henrissat B."/>
            <person name="Andreopoulos B."/>
            <person name="Martin F.M."/>
            <person name="Harder C.B."/>
            <person name="Rigling D."/>
            <person name="Ford K.L."/>
            <person name="Foster G.D."/>
            <person name="Pangilinan J."/>
            <person name="Papanicolaou A."/>
            <person name="Barry K."/>
            <person name="LaButti K."/>
            <person name="Viragh M."/>
            <person name="Koriabine M."/>
            <person name="Yan M."/>
            <person name="Riley R."/>
            <person name="Champramary S."/>
            <person name="Plett K.L."/>
            <person name="Tsai I.J."/>
            <person name="Slot J."/>
            <person name="Sipos G."/>
            <person name="Plett J."/>
            <person name="Nagy L.G."/>
            <person name="Grigoriev I.V."/>
        </authorList>
    </citation>
    <scope>NUCLEOTIDE SEQUENCE</scope>
    <source>
        <strain evidence="2">FPL87.14</strain>
    </source>
</reference>